<dbReference type="Pfam" id="PF05145">
    <property type="entry name" value="AbrB"/>
    <property type="match status" value="1"/>
</dbReference>
<keyword evidence="1" id="KW-0472">Membrane</keyword>
<dbReference type="EMBL" id="AYSV01000032">
    <property type="protein sequence ID" value="ETD72701.1"/>
    <property type="molecule type" value="Genomic_DNA"/>
</dbReference>
<sequence>MLATVATIFSIIISYVSGLDFATLLLVFLPGGAPEIGVMAMALDINPAIVTMHHMLRVLIIIVLVSIFSSNYLKMQDIEKTPKTIGVD</sequence>
<accession>V8G9B1</accession>
<name>V8G9B1_9BURK</name>
<dbReference type="PANTHER" id="PTHR38457:SF1">
    <property type="entry name" value="REGULATOR ABRB-RELATED"/>
    <property type="match status" value="1"/>
</dbReference>
<evidence type="ECO:0000313" key="2">
    <source>
        <dbReference type="EMBL" id="ETD72701.1"/>
    </source>
</evidence>
<dbReference type="GO" id="GO:0016020">
    <property type="term" value="C:membrane"/>
    <property type="evidence" value="ECO:0007669"/>
    <property type="project" value="InterPro"/>
</dbReference>
<keyword evidence="3" id="KW-1185">Reference proteome</keyword>
<evidence type="ECO:0000256" key="1">
    <source>
        <dbReference type="SAM" id="Phobius"/>
    </source>
</evidence>
<dbReference type="AlphaFoldDB" id="V8G9B1"/>
<gene>
    <name evidence="2" type="ORF">V757_02645</name>
</gene>
<dbReference type="InterPro" id="IPR007820">
    <property type="entry name" value="AbrB_fam"/>
</dbReference>
<proteinExistence type="predicted"/>
<evidence type="ECO:0000313" key="3">
    <source>
        <dbReference type="Proteomes" id="UP000018766"/>
    </source>
</evidence>
<reference evidence="2 3" key="1">
    <citation type="submission" date="2013-11" db="EMBL/GenBank/DDBJ databases">
        <title>Genomic analysis of Pelistega sp. HM-7.</title>
        <authorList>
            <person name="Kumbhare S.V."/>
            <person name="Shetty S.A."/>
            <person name="Sharma O."/>
            <person name="Dhotre D.P."/>
        </authorList>
    </citation>
    <scope>NUCLEOTIDE SEQUENCE [LARGE SCALE GENOMIC DNA]</scope>
    <source>
        <strain evidence="2 3">HM-7</strain>
    </source>
</reference>
<organism evidence="2 3">
    <name type="scientific">Pelistega indica</name>
    <dbReference type="NCBI Taxonomy" id="1414851"/>
    <lineage>
        <taxon>Bacteria</taxon>
        <taxon>Pseudomonadati</taxon>
        <taxon>Pseudomonadota</taxon>
        <taxon>Betaproteobacteria</taxon>
        <taxon>Burkholderiales</taxon>
        <taxon>Alcaligenaceae</taxon>
        <taxon>Pelistega</taxon>
    </lineage>
</organism>
<protein>
    <recommendedName>
        <fullName evidence="4">Ammonia monooxygenase</fullName>
    </recommendedName>
</protein>
<dbReference type="Proteomes" id="UP000018766">
    <property type="component" value="Unassembled WGS sequence"/>
</dbReference>
<dbReference type="GO" id="GO:0010468">
    <property type="term" value="P:regulation of gene expression"/>
    <property type="evidence" value="ECO:0007669"/>
    <property type="project" value="InterPro"/>
</dbReference>
<keyword evidence="1" id="KW-1133">Transmembrane helix</keyword>
<feature type="transmembrane region" description="Helical" evidence="1">
    <location>
        <begin position="54"/>
        <end position="73"/>
    </location>
</feature>
<evidence type="ECO:0008006" key="4">
    <source>
        <dbReference type="Google" id="ProtNLM"/>
    </source>
</evidence>
<keyword evidence="1" id="KW-0812">Transmembrane</keyword>
<comment type="caution">
    <text evidence="2">The sequence shown here is derived from an EMBL/GenBank/DDBJ whole genome shotgun (WGS) entry which is preliminary data.</text>
</comment>
<dbReference type="PANTHER" id="PTHR38457">
    <property type="entry name" value="REGULATOR ABRB-RELATED"/>
    <property type="match status" value="1"/>
</dbReference>